<dbReference type="OrthoDB" id="9773828at2"/>
<gene>
    <name evidence="2" type="ORF">LH29_14815</name>
</gene>
<organism evidence="2 3">
    <name type="scientific">Draconibacterium sediminis</name>
    <dbReference type="NCBI Taxonomy" id="1544798"/>
    <lineage>
        <taxon>Bacteria</taxon>
        <taxon>Pseudomonadati</taxon>
        <taxon>Bacteroidota</taxon>
        <taxon>Bacteroidia</taxon>
        <taxon>Marinilabiliales</taxon>
        <taxon>Prolixibacteraceae</taxon>
        <taxon>Draconibacterium</taxon>
    </lineage>
</organism>
<keyword evidence="3" id="KW-1185">Reference proteome</keyword>
<dbReference type="GO" id="GO:0005829">
    <property type="term" value="C:cytosol"/>
    <property type="evidence" value="ECO:0007669"/>
    <property type="project" value="TreeGrafter"/>
</dbReference>
<evidence type="ECO:0000259" key="1">
    <source>
        <dbReference type="Pfam" id="PF00248"/>
    </source>
</evidence>
<reference evidence="2 3" key="1">
    <citation type="submission" date="2014-09" db="EMBL/GenBank/DDBJ databases">
        <title>Draft Genome Sequence of Draconibacterium sp. JN14CK-3.</title>
        <authorList>
            <person name="Dong C."/>
            <person name="Lai Q."/>
            <person name="Shao Z."/>
        </authorList>
    </citation>
    <scope>NUCLEOTIDE SEQUENCE [LARGE SCALE GENOMIC DNA]</scope>
    <source>
        <strain evidence="2 3">JN14CK-3</strain>
    </source>
</reference>
<dbReference type="RefSeq" id="WP_045030862.1">
    <property type="nucleotide sequence ID" value="NZ_JRHC01000003.1"/>
</dbReference>
<dbReference type="InterPro" id="IPR020471">
    <property type="entry name" value="AKR"/>
</dbReference>
<dbReference type="Pfam" id="PF00248">
    <property type="entry name" value="Aldo_ket_red"/>
    <property type="match status" value="1"/>
</dbReference>
<dbReference type="STRING" id="1544798.LH29_14815"/>
<proteinExistence type="predicted"/>
<dbReference type="PANTHER" id="PTHR42686">
    <property type="entry name" value="GH17980P-RELATED"/>
    <property type="match status" value="1"/>
</dbReference>
<comment type="caution">
    <text evidence="2">The sequence shown here is derived from an EMBL/GenBank/DDBJ whole genome shotgun (WGS) entry which is preliminary data.</text>
</comment>
<dbReference type="InterPro" id="IPR023210">
    <property type="entry name" value="NADP_OxRdtase_dom"/>
</dbReference>
<name>A0A0D8JAD0_9BACT</name>
<dbReference type="Proteomes" id="UP000032544">
    <property type="component" value="Unassembled WGS sequence"/>
</dbReference>
<dbReference type="CDD" id="cd19152">
    <property type="entry name" value="AKR_AKR15A"/>
    <property type="match status" value="1"/>
</dbReference>
<sequence>MSTTRLLGKTGITCPQIIYGTSYLGNLYRELSEDEKRNLMQEWFNVADGKVMIDSAGKYGAGLALEVIGQGLEKLGVEPSHITISNKLGWYRVPLTNAEPTFEPGAWANLEYDAVQRISYNGILECWQQGCELLGGKFKPEIVSVHDPDEYLMTATDPEDRQKRKEDILGAYKALFELKEKGEVKAVGIGSKDWLVIQELYEEVKFDWVMFANKFTVYHHPKAIVDFMIQLEKDGVGIINSAIFNAGFLTGGDYFDYRLVDPKDSADEHLFAWREKFFTICLKHNIAPGDACLKFALSAPQIAAVALNPSKPHRMAHNKTLLNQEFPEAFWAELKSEQIIETEYPYL</sequence>
<protein>
    <submittedName>
        <fullName evidence="2">L-fucose dehydrogenase</fullName>
    </submittedName>
</protein>
<dbReference type="AlphaFoldDB" id="A0A0D8JAD0"/>
<dbReference type="SUPFAM" id="SSF51430">
    <property type="entry name" value="NAD(P)-linked oxidoreductase"/>
    <property type="match status" value="1"/>
</dbReference>
<dbReference type="PANTHER" id="PTHR42686:SF1">
    <property type="entry name" value="GH17980P-RELATED"/>
    <property type="match status" value="1"/>
</dbReference>
<feature type="domain" description="NADP-dependent oxidoreductase" evidence="1">
    <location>
        <begin position="17"/>
        <end position="336"/>
    </location>
</feature>
<dbReference type="GO" id="GO:0016491">
    <property type="term" value="F:oxidoreductase activity"/>
    <property type="evidence" value="ECO:0007669"/>
    <property type="project" value="InterPro"/>
</dbReference>
<dbReference type="Gene3D" id="3.20.20.100">
    <property type="entry name" value="NADP-dependent oxidoreductase domain"/>
    <property type="match status" value="1"/>
</dbReference>
<dbReference type="EMBL" id="JRHC01000003">
    <property type="protein sequence ID" value="KJF43486.1"/>
    <property type="molecule type" value="Genomic_DNA"/>
</dbReference>
<evidence type="ECO:0000313" key="2">
    <source>
        <dbReference type="EMBL" id="KJF43486.1"/>
    </source>
</evidence>
<evidence type="ECO:0000313" key="3">
    <source>
        <dbReference type="Proteomes" id="UP000032544"/>
    </source>
</evidence>
<accession>A0A0D8JAD0</accession>
<dbReference type="InterPro" id="IPR036812">
    <property type="entry name" value="NAD(P)_OxRdtase_dom_sf"/>
</dbReference>